<evidence type="ECO:0000313" key="2">
    <source>
        <dbReference type="EMBL" id="BDG07259.1"/>
    </source>
</evidence>
<gene>
    <name evidence="2" type="ORF">AMPC_03720</name>
</gene>
<accession>A0ABM7X619</accession>
<dbReference type="Gene3D" id="2.40.10.220">
    <property type="entry name" value="predicted glycosyltransferase like domains"/>
    <property type="match status" value="1"/>
</dbReference>
<proteinExistence type="predicted"/>
<dbReference type="EMBL" id="AP025592">
    <property type="protein sequence ID" value="BDG07259.1"/>
    <property type="molecule type" value="Genomic_DNA"/>
</dbReference>
<dbReference type="InterPro" id="IPR009875">
    <property type="entry name" value="PilZ_domain"/>
</dbReference>
<protein>
    <recommendedName>
        <fullName evidence="1">PilZ domain-containing protein</fullName>
    </recommendedName>
</protein>
<reference evidence="3" key="1">
    <citation type="journal article" date="2022" name="Int. J. Syst. Evol. Microbiol.">
        <title>Anaeromyxobacter oryzae sp. nov., Anaeromyxobacter diazotrophicus sp. nov. and Anaeromyxobacter paludicola sp. nov., isolated from paddy soils.</title>
        <authorList>
            <person name="Itoh H."/>
            <person name="Xu Z."/>
            <person name="Mise K."/>
            <person name="Masuda Y."/>
            <person name="Ushijima N."/>
            <person name="Hayakawa C."/>
            <person name="Shiratori Y."/>
            <person name="Senoo K."/>
        </authorList>
    </citation>
    <scope>NUCLEOTIDE SEQUENCE [LARGE SCALE GENOMIC DNA]</scope>
    <source>
        <strain evidence="3">Red630</strain>
    </source>
</reference>
<keyword evidence="3" id="KW-1185">Reference proteome</keyword>
<dbReference type="InterPro" id="IPR011752">
    <property type="entry name" value="PilV_Myxo-type"/>
</dbReference>
<dbReference type="RefSeq" id="WP_248343859.1">
    <property type="nucleotide sequence ID" value="NZ_AP025592.1"/>
</dbReference>
<dbReference type="Pfam" id="PF07238">
    <property type="entry name" value="PilZ"/>
    <property type="match status" value="1"/>
</dbReference>
<evidence type="ECO:0000313" key="3">
    <source>
        <dbReference type="Proteomes" id="UP001162734"/>
    </source>
</evidence>
<organism evidence="2 3">
    <name type="scientific">Anaeromyxobacter paludicola</name>
    <dbReference type="NCBI Taxonomy" id="2918171"/>
    <lineage>
        <taxon>Bacteria</taxon>
        <taxon>Pseudomonadati</taxon>
        <taxon>Myxococcota</taxon>
        <taxon>Myxococcia</taxon>
        <taxon>Myxococcales</taxon>
        <taxon>Cystobacterineae</taxon>
        <taxon>Anaeromyxobacteraceae</taxon>
        <taxon>Anaeromyxobacter</taxon>
    </lineage>
</organism>
<dbReference type="SUPFAM" id="SSF141371">
    <property type="entry name" value="PilZ domain-like"/>
    <property type="match status" value="1"/>
</dbReference>
<dbReference type="Proteomes" id="UP001162734">
    <property type="component" value="Chromosome"/>
</dbReference>
<name>A0ABM7X619_9BACT</name>
<sequence length="120" mass="13378">MPREPATNKRLSPRLHHELPVSYRTVGSFLSDWATDISRGGLFINTRKPLPVGTAVRVLVQLPQRERPIDLGGRVTRVAEVGNAVNTAPGMAVEFTDLDGARRRELEELVDRLRTVLDPD</sequence>
<dbReference type="NCBIfam" id="TIGR02266">
    <property type="entry name" value="gmx_TIGR02266"/>
    <property type="match status" value="1"/>
</dbReference>
<evidence type="ECO:0000259" key="1">
    <source>
        <dbReference type="Pfam" id="PF07238"/>
    </source>
</evidence>
<feature type="domain" description="PilZ" evidence="1">
    <location>
        <begin position="8"/>
        <end position="111"/>
    </location>
</feature>